<dbReference type="EMBL" id="DXDC01000205">
    <property type="protein sequence ID" value="HIY66011.1"/>
    <property type="molecule type" value="Genomic_DNA"/>
</dbReference>
<dbReference type="InterPro" id="IPR009057">
    <property type="entry name" value="Homeodomain-like_sf"/>
</dbReference>
<dbReference type="PROSITE" id="PS50977">
    <property type="entry name" value="HTH_TETR_2"/>
    <property type="match status" value="1"/>
</dbReference>
<protein>
    <submittedName>
        <fullName evidence="4">TetR/AcrR family transcriptional regulator</fullName>
    </submittedName>
</protein>
<reference evidence="4" key="1">
    <citation type="journal article" date="2021" name="PeerJ">
        <title>Extensive microbial diversity within the chicken gut microbiome revealed by metagenomics and culture.</title>
        <authorList>
            <person name="Gilroy R."/>
            <person name="Ravi A."/>
            <person name="Getino M."/>
            <person name="Pursley I."/>
            <person name="Horton D.L."/>
            <person name="Alikhan N.F."/>
            <person name="Baker D."/>
            <person name="Gharbi K."/>
            <person name="Hall N."/>
            <person name="Watson M."/>
            <person name="Adriaenssens E.M."/>
            <person name="Foster-Nyarko E."/>
            <person name="Jarju S."/>
            <person name="Secka A."/>
            <person name="Antonio M."/>
            <person name="Oren A."/>
            <person name="Chaudhuri R.R."/>
            <person name="La Ragione R."/>
            <person name="Hildebrand F."/>
            <person name="Pallen M.J."/>
        </authorList>
    </citation>
    <scope>NUCLEOTIDE SEQUENCE</scope>
    <source>
        <strain evidence="4">ChiGjej1B1-98</strain>
    </source>
</reference>
<evidence type="ECO:0000313" key="4">
    <source>
        <dbReference type="EMBL" id="HIY66011.1"/>
    </source>
</evidence>
<evidence type="ECO:0000313" key="5">
    <source>
        <dbReference type="Proteomes" id="UP000824005"/>
    </source>
</evidence>
<reference evidence="4" key="2">
    <citation type="submission" date="2021-04" db="EMBL/GenBank/DDBJ databases">
        <authorList>
            <person name="Gilroy R."/>
        </authorList>
    </citation>
    <scope>NUCLEOTIDE SEQUENCE</scope>
    <source>
        <strain evidence="4">ChiGjej1B1-98</strain>
    </source>
</reference>
<dbReference type="Gene3D" id="1.10.357.10">
    <property type="entry name" value="Tetracycline Repressor, domain 2"/>
    <property type="match status" value="1"/>
</dbReference>
<sequence length="105" mass="11804">MTRRGPRGDIDRKRILHAADKLLHERNSIEGIALRSVAKEVGVATNALYTYFPSLRAIWHDLGDERLGTLRPHELLDIPCRHCALQELAQRASVMARIPGTLSLL</sequence>
<evidence type="ECO:0000256" key="1">
    <source>
        <dbReference type="ARBA" id="ARBA00023125"/>
    </source>
</evidence>
<dbReference type="AlphaFoldDB" id="A0A9D1YY10"/>
<feature type="domain" description="HTH tetR-type" evidence="3">
    <location>
        <begin position="9"/>
        <end position="70"/>
    </location>
</feature>
<dbReference type="SUPFAM" id="SSF46689">
    <property type="entry name" value="Homeodomain-like"/>
    <property type="match status" value="1"/>
</dbReference>
<evidence type="ECO:0000256" key="2">
    <source>
        <dbReference type="PROSITE-ProRule" id="PRU00335"/>
    </source>
</evidence>
<gene>
    <name evidence="4" type="ORF">H9830_07020</name>
</gene>
<accession>A0A9D1YY10</accession>
<feature type="DNA-binding region" description="H-T-H motif" evidence="2">
    <location>
        <begin position="33"/>
        <end position="52"/>
    </location>
</feature>
<comment type="caution">
    <text evidence="4">The sequence shown here is derived from an EMBL/GenBank/DDBJ whole genome shotgun (WGS) entry which is preliminary data.</text>
</comment>
<dbReference type="Pfam" id="PF00440">
    <property type="entry name" value="TetR_N"/>
    <property type="match status" value="1"/>
</dbReference>
<dbReference type="GO" id="GO:0003677">
    <property type="term" value="F:DNA binding"/>
    <property type="evidence" value="ECO:0007669"/>
    <property type="project" value="UniProtKB-UniRule"/>
</dbReference>
<dbReference type="InterPro" id="IPR001647">
    <property type="entry name" value="HTH_TetR"/>
</dbReference>
<evidence type="ECO:0000259" key="3">
    <source>
        <dbReference type="PROSITE" id="PS50977"/>
    </source>
</evidence>
<feature type="non-terminal residue" evidence="4">
    <location>
        <position position="105"/>
    </location>
</feature>
<organism evidence="4 5">
    <name type="scientific">Candidatus Agrococcus pullicola</name>
    <dbReference type="NCBI Taxonomy" id="2838429"/>
    <lineage>
        <taxon>Bacteria</taxon>
        <taxon>Bacillati</taxon>
        <taxon>Actinomycetota</taxon>
        <taxon>Actinomycetes</taxon>
        <taxon>Micrococcales</taxon>
        <taxon>Microbacteriaceae</taxon>
        <taxon>Agrococcus</taxon>
    </lineage>
</organism>
<name>A0A9D1YY10_9MICO</name>
<dbReference type="Proteomes" id="UP000824005">
    <property type="component" value="Unassembled WGS sequence"/>
</dbReference>
<keyword evidence="1 2" id="KW-0238">DNA-binding</keyword>
<proteinExistence type="predicted"/>